<dbReference type="AlphaFoldDB" id="A0A1B0ABK4"/>
<dbReference type="STRING" id="7398.A0A1B0ABK4"/>
<feature type="region of interest" description="Disordered" evidence="1">
    <location>
        <begin position="20"/>
        <end position="39"/>
    </location>
</feature>
<keyword evidence="3" id="KW-1185">Reference proteome</keyword>
<name>A0A1B0ABK4_GLOPL</name>
<feature type="compositionally biased region" description="Low complexity" evidence="1">
    <location>
        <begin position="105"/>
        <end position="117"/>
    </location>
</feature>
<proteinExistence type="predicted"/>
<evidence type="ECO:0000313" key="3">
    <source>
        <dbReference type="Proteomes" id="UP000092445"/>
    </source>
</evidence>
<dbReference type="VEuPathDB" id="VectorBase:GPAI040294"/>
<feature type="region of interest" description="Disordered" evidence="1">
    <location>
        <begin position="77"/>
        <end position="117"/>
    </location>
</feature>
<protein>
    <submittedName>
        <fullName evidence="2">Uncharacterized protein</fullName>
    </submittedName>
</protein>
<dbReference type="EnsemblMetazoa" id="GPAI040294-RA">
    <property type="protein sequence ID" value="GPAI040294-PA"/>
    <property type="gene ID" value="GPAI040294"/>
</dbReference>
<feature type="compositionally biased region" description="Low complexity" evidence="1">
    <location>
        <begin position="168"/>
        <end position="220"/>
    </location>
</feature>
<organism evidence="2 3">
    <name type="scientific">Glossina pallidipes</name>
    <name type="common">Tsetse fly</name>
    <dbReference type="NCBI Taxonomy" id="7398"/>
    <lineage>
        <taxon>Eukaryota</taxon>
        <taxon>Metazoa</taxon>
        <taxon>Ecdysozoa</taxon>
        <taxon>Arthropoda</taxon>
        <taxon>Hexapoda</taxon>
        <taxon>Insecta</taxon>
        <taxon>Pterygota</taxon>
        <taxon>Neoptera</taxon>
        <taxon>Endopterygota</taxon>
        <taxon>Diptera</taxon>
        <taxon>Brachycera</taxon>
        <taxon>Muscomorpha</taxon>
        <taxon>Hippoboscoidea</taxon>
        <taxon>Glossinidae</taxon>
        <taxon>Glossina</taxon>
    </lineage>
</organism>
<sequence length="428" mass="47191">MSGDRSMDVRFATDFIDVREKETRRGTRGVGNPEKRKNLRLYQTRRQRHHQQQQPQQMLADDASDFAALPRTVSTVNTNLNGSTTVTKSQQRLSANNGKGKSKSDSNNNNNNNYDNSNTATLVSAVAVSIGSINDDIALTRHDIKSLENSNKTVNTEAINLRNTYTDSSSNVNRTTSSVSSYSIQPSSSTTSSSSSLASLASSSSSSSFRGSSSPSTISSNLTLTVDAQPLPPLPLMPQQSASRSSFVAVPRQEKDSSEEYNTGRIKPEDLLELQERITKEILNSKLQEKEMLELQEKINREILNSKVFNMDAVAAGATSTSNRRKRKRKNQRAVNGMVADVGGYNSGGSNLGYAVGPSLPVGSSSKWKNSISLKARSLMNLHNNEAGRRKALREKRSKRRLKKVNLTDLIEIDVTWFHPEQSRRCES</sequence>
<feature type="region of interest" description="Disordered" evidence="1">
    <location>
        <begin position="166"/>
        <end position="261"/>
    </location>
</feature>
<dbReference type="Proteomes" id="UP000092445">
    <property type="component" value="Unassembled WGS sequence"/>
</dbReference>
<reference evidence="3" key="1">
    <citation type="submission" date="2014-03" db="EMBL/GenBank/DDBJ databases">
        <authorList>
            <person name="Aksoy S."/>
            <person name="Warren W."/>
            <person name="Wilson R.K."/>
        </authorList>
    </citation>
    <scope>NUCLEOTIDE SEQUENCE [LARGE SCALE GENOMIC DNA]</scope>
    <source>
        <strain evidence="3">IAEA</strain>
    </source>
</reference>
<accession>A0A1B0ABK4</accession>
<evidence type="ECO:0000256" key="1">
    <source>
        <dbReference type="SAM" id="MobiDB-lite"/>
    </source>
</evidence>
<feature type="compositionally biased region" description="Polar residues" evidence="1">
    <location>
        <begin position="77"/>
        <end position="95"/>
    </location>
</feature>
<evidence type="ECO:0000313" key="2">
    <source>
        <dbReference type="EnsemblMetazoa" id="GPAI040294-PA"/>
    </source>
</evidence>
<reference evidence="2" key="2">
    <citation type="submission" date="2020-05" db="UniProtKB">
        <authorList>
            <consortium name="EnsemblMetazoa"/>
        </authorList>
    </citation>
    <scope>IDENTIFICATION</scope>
    <source>
        <strain evidence="2">IAEA</strain>
    </source>
</reference>